<evidence type="ECO:0000256" key="2">
    <source>
        <dbReference type="ARBA" id="ARBA00004126"/>
    </source>
</evidence>
<gene>
    <name evidence="22" type="ORF">SFRICE_001877</name>
</gene>
<dbReference type="GO" id="GO:0006405">
    <property type="term" value="P:RNA export from nucleus"/>
    <property type="evidence" value="ECO:0007669"/>
    <property type="project" value="TreeGrafter"/>
</dbReference>
<comment type="subcellular location">
    <subcellularLocation>
        <location evidence="2">Nucleus membrane</location>
    </subcellularLocation>
    <subcellularLocation>
        <location evidence="3">Nucleus</location>
        <location evidence="3">Nuclear pore complex</location>
    </subcellularLocation>
</comment>
<evidence type="ECO:0000256" key="7">
    <source>
        <dbReference type="ARBA" id="ARBA00022816"/>
    </source>
</evidence>
<accession>A0A2H1V5M3</accession>
<comment type="similarity">
    <text evidence="15">Belongs to the NUP153 family.</text>
</comment>
<keyword evidence="7" id="KW-0509">mRNA transport</keyword>
<evidence type="ECO:0000313" key="22">
    <source>
        <dbReference type="EMBL" id="SOQ36127.1"/>
    </source>
</evidence>
<dbReference type="PANTHER" id="PTHR23193:SF23">
    <property type="entry name" value="NUCLEAR PORE COMPLEX PROTEIN NUP153"/>
    <property type="match status" value="1"/>
</dbReference>
<feature type="compositionally biased region" description="Basic and acidic residues" evidence="20">
    <location>
        <begin position="349"/>
        <end position="361"/>
    </location>
</feature>
<keyword evidence="10" id="KW-0811">Translocation</keyword>
<keyword evidence="13" id="KW-0472">Membrane</keyword>
<dbReference type="GO" id="GO:0008270">
    <property type="term" value="F:zinc ion binding"/>
    <property type="evidence" value="ECO:0007669"/>
    <property type="project" value="UniProtKB-KW"/>
</dbReference>
<feature type="domain" description="RanBP2-type" evidence="21">
    <location>
        <begin position="509"/>
        <end position="538"/>
    </location>
</feature>
<sequence>MSQKTPRNKEKRSRSPSNETNNSFVKNVTSRVSGLLPSITKWFSSPRSSNANGSAPVADASDSSDDEVVDTPEVAQQPPAKRMRFNPPGTYNHYSPADASCSRNDMEIIELPYSPFSGTQCTQPTRNSYSTAMRAPNEDHQDTMERDTPRAFKVSHSISSIGQSVAPKRKSIFETTTQEEVMKITARASTNQIRDLKQPSFKPSLLGSPFYPGRTMYGGAASSYINQPNIKQETVAVVNESPINDDTAISSSARRIMDLLESYSSPLTEARRIPLYTKPKNDGFNISSAPSSSTNNHLAYRTRELHVPSIASILRLKKKSRLMDTTNIARQLMASQSSTSNEFPAYPRQETKGTEVEKEPPNKFSSKMKTRITRTNRGQQDEIDMSTPVKLPTATLQLDKDKLPQFTFDTPPPPAAVKLTTSTPKIVFPTADKKATHIPTSKHETVISSVYTFSNPVKVSSNDLQVESSSLKFKFDSPERRIDQKFENKHDESSVVVGVIKANESVINKAKDWQCSDCWVKNKPDASKCVCCGAKQPTKSTKCSVCKLADSQSQKDKCANCEKMSTSQGEKSPANPPAPSLTASKSLFSKASDTNSLQGTKFTLPTFTAVTETPTNVFSKPETVLSPLNAVQNTAKVDADWKCDDCWISNKSSVDKCAACGGARPGAKPPVNISDALTNKTTTFETSDKFKAIAKTQHSDKWECSSCLVRNDSDKKQCVCCGAEKEGIKKMPESKFNFGTVANNTFKFGIDPKAQAATIADKPEVPSILDTKLKPQSETNNNVLAETPTFTFALPTKKIENKFDISKEKTDEAPKMNFTFGIPKSISTSAAVPAKLPETNKNSEEEKLQEVPSVDLNSPMQSKAQTPVLSQVNNENKSLLPTTSLFNPLANDSKKETSLNAAVTVPEAADAQNPKPTFSFGLSSNTKLFGSPASTGTSMNLFTQPSQSTTLPTTSASTLSMFKPAEASATTTSSSLFQQSDLNKPAASLFQNKEATNITTPAPSQTLASAPAPTPATAPTSTPALASALAPAPAPATAPATASTPAPAPALAPAAPAASAAAPATTAPIFSFGSNTASNSSAPAALTLPTTTEKPKFQFSFGSNATPATNPPPAFKSPFGASESNVNTNTFNLSAGSSLGSTNNLATNSFGGSNGLNAPNGLTGNPMMGNTLSAMPGNSLQTNSLAMGNANTLGGTNGLSTNQQPAGMQAGNSLTGGATGLFNNTAPKENMWAAGNNTSTSNLFVSNATTSSLQKPAAFTFGSSTPFNTGNNAPAFGAAAAPPQNIFGMNNQSNNAQPNLFSSPVQNPPSGNMFGSPQPASNPTPQIPMFGSPSMGATPTFGSPNPSIPSFDAPSLNPAPAPAFTFGSAQSPTTGIFGFGQQQPQMPQQHMQQQAGVYSFGGAPAGAPQVQFNIGANGSNPAVRRVRKAVRRNPQR</sequence>
<evidence type="ECO:0000256" key="8">
    <source>
        <dbReference type="ARBA" id="ARBA00022833"/>
    </source>
</evidence>
<evidence type="ECO:0000256" key="12">
    <source>
        <dbReference type="ARBA" id="ARBA00023132"/>
    </source>
</evidence>
<dbReference type="InterPro" id="IPR026054">
    <property type="entry name" value="Nucleoporin"/>
</dbReference>
<name>A0A2H1V5M3_SPOFR</name>
<dbReference type="Pfam" id="PF00641">
    <property type="entry name" value="Zn_ribbon_RanBP"/>
    <property type="match status" value="3"/>
</dbReference>
<evidence type="ECO:0000256" key="17">
    <source>
        <dbReference type="ARBA" id="ARBA00078197"/>
    </source>
</evidence>
<dbReference type="InterPro" id="IPR036443">
    <property type="entry name" value="Znf_RanBP2_sf"/>
</dbReference>
<dbReference type="Gene3D" id="4.10.1060.10">
    <property type="entry name" value="Zinc finger, RanBP2-type"/>
    <property type="match status" value="3"/>
</dbReference>
<organism evidence="22">
    <name type="scientific">Spodoptera frugiperda</name>
    <name type="common">Fall armyworm</name>
    <dbReference type="NCBI Taxonomy" id="7108"/>
    <lineage>
        <taxon>Eukaryota</taxon>
        <taxon>Metazoa</taxon>
        <taxon>Ecdysozoa</taxon>
        <taxon>Arthropoda</taxon>
        <taxon>Hexapoda</taxon>
        <taxon>Insecta</taxon>
        <taxon>Pterygota</taxon>
        <taxon>Neoptera</taxon>
        <taxon>Endopterygota</taxon>
        <taxon>Lepidoptera</taxon>
        <taxon>Glossata</taxon>
        <taxon>Ditrysia</taxon>
        <taxon>Noctuoidea</taxon>
        <taxon>Noctuidae</taxon>
        <taxon>Amphipyrinae</taxon>
        <taxon>Spodoptera</taxon>
    </lineage>
</organism>
<feature type="compositionally biased region" description="Polar residues" evidence="20">
    <location>
        <begin position="15"/>
        <end position="32"/>
    </location>
</feature>
<keyword evidence="11" id="KW-0238">DNA-binding</keyword>
<feature type="region of interest" description="Disordered" evidence="20">
    <location>
        <begin position="1102"/>
        <end position="1121"/>
    </location>
</feature>
<feature type="region of interest" description="Disordered" evidence="20">
    <location>
        <begin position="1"/>
        <end position="91"/>
    </location>
</feature>
<evidence type="ECO:0000256" key="1">
    <source>
        <dbReference type="ARBA" id="ARBA00001947"/>
    </source>
</evidence>
<evidence type="ECO:0000256" key="14">
    <source>
        <dbReference type="ARBA" id="ARBA00023242"/>
    </source>
</evidence>
<dbReference type="GO" id="GO:0051028">
    <property type="term" value="P:mRNA transport"/>
    <property type="evidence" value="ECO:0007669"/>
    <property type="project" value="UniProtKB-KW"/>
</dbReference>
<keyword evidence="9" id="KW-0653">Protein transport</keyword>
<dbReference type="GO" id="GO:0006606">
    <property type="term" value="P:protein import into nucleus"/>
    <property type="evidence" value="ECO:0007669"/>
    <property type="project" value="TreeGrafter"/>
</dbReference>
<keyword evidence="5" id="KW-0479">Metal-binding</keyword>
<evidence type="ECO:0000256" key="10">
    <source>
        <dbReference type="ARBA" id="ARBA00023010"/>
    </source>
</evidence>
<keyword evidence="6 19" id="KW-0863">Zinc-finger</keyword>
<feature type="domain" description="RanBP2-type" evidence="21">
    <location>
        <begin position="636"/>
        <end position="666"/>
    </location>
</feature>
<evidence type="ECO:0000256" key="4">
    <source>
        <dbReference type="ARBA" id="ARBA00022448"/>
    </source>
</evidence>
<dbReference type="PROSITE" id="PS50199">
    <property type="entry name" value="ZF_RANBP2_2"/>
    <property type="match status" value="3"/>
</dbReference>
<evidence type="ECO:0000256" key="3">
    <source>
        <dbReference type="ARBA" id="ARBA00004567"/>
    </source>
</evidence>
<keyword evidence="8" id="KW-0862">Zinc</keyword>
<keyword evidence="12" id="KW-0906">Nuclear pore complex</keyword>
<dbReference type="GO" id="GO:0008139">
    <property type="term" value="F:nuclear localization sequence binding"/>
    <property type="evidence" value="ECO:0007669"/>
    <property type="project" value="TreeGrafter"/>
</dbReference>
<evidence type="ECO:0000259" key="21">
    <source>
        <dbReference type="PROSITE" id="PS50199"/>
    </source>
</evidence>
<evidence type="ECO:0000256" key="9">
    <source>
        <dbReference type="ARBA" id="ARBA00022927"/>
    </source>
</evidence>
<evidence type="ECO:0000256" key="11">
    <source>
        <dbReference type="ARBA" id="ARBA00023125"/>
    </source>
</evidence>
<evidence type="ECO:0000256" key="13">
    <source>
        <dbReference type="ARBA" id="ARBA00023136"/>
    </source>
</evidence>
<evidence type="ECO:0000256" key="15">
    <source>
        <dbReference type="ARBA" id="ARBA00060842"/>
    </source>
</evidence>
<dbReference type="PROSITE" id="PS01358">
    <property type="entry name" value="ZF_RANBP2_1"/>
    <property type="match status" value="3"/>
</dbReference>
<feature type="region of interest" description="Disordered" evidence="20">
    <location>
        <begin position="1001"/>
        <end position="1051"/>
    </location>
</feature>
<dbReference type="GO" id="GO:0005643">
    <property type="term" value="C:nuclear pore"/>
    <property type="evidence" value="ECO:0007669"/>
    <property type="project" value="UniProtKB-SubCell"/>
</dbReference>
<evidence type="ECO:0000256" key="16">
    <source>
        <dbReference type="ARBA" id="ARBA00068609"/>
    </source>
</evidence>
<comment type="cofactor">
    <cofactor evidence="1">
        <name>Zn(2+)</name>
        <dbReference type="ChEBI" id="CHEBI:29105"/>
    </cofactor>
</comment>
<feature type="domain" description="RanBP2-type" evidence="21">
    <location>
        <begin position="698"/>
        <end position="727"/>
    </location>
</feature>
<dbReference type="PANTHER" id="PTHR23193">
    <property type="entry name" value="NUCLEAR PORE COMPLEX PROTEIN NUP"/>
    <property type="match status" value="1"/>
</dbReference>
<feature type="compositionally biased region" description="Polar residues" evidence="20">
    <location>
        <begin position="41"/>
        <end position="53"/>
    </location>
</feature>
<evidence type="ECO:0000256" key="5">
    <source>
        <dbReference type="ARBA" id="ARBA00022723"/>
    </source>
</evidence>
<dbReference type="GO" id="GO:0017056">
    <property type="term" value="F:structural constituent of nuclear pore"/>
    <property type="evidence" value="ECO:0007669"/>
    <property type="project" value="TreeGrafter"/>
</dbReference>
<protein>
    <recommendedName>
        <fullName evidence="16">Nuclear pore complex protein Nup153</fullName>
    </recommendedName>
    <alternativeName>
        <fullName evidence="18">153 kDa nucleoporin</fullName>
    </alternativeName>
    <alternativeName>
        <fullName evidence="17">Nucleoporin Nup153</fullName>
    </alternativeName>
</protein>
<keyword evidence="14" id="KW-0539">Nucleus</keyword>
<dbReference type="InterPro" id="IPR001876">
    <property type="entry name" value="Znf_RanBP2"/>
</dbReference>
<proteinExistence type="inferred from homology"/>
<evidence type="ECO:0000256" key="19">
    <source>
        <dbReference type="PROSITE-ProRule" id="PRU00322"/>
    </source>
</evidence>
<reference evidence="22" key="1">
    <citation type="submission" date="2016-07" db="EMBL/GenBank/DDBJ databases">
        <authorList>
            <person name="Bretaudeau A."/>
        </authorList>
    </citation>
    <scope>NUCLEOTIDE SEQUENCE</scope>
    <source>
        <strain evidence="22">Rice</strain>
        <tissue evidence="22">Whole body</tissue>
    </source>
</reference>
<dbReference type="EMBL" id="ODYU01000800">
    <property type="protein sequence ID" value="SOQ36127.1"/>
    <property type="molecule type" value="Genomic_DNA"/>
</dbReference>
<feature type="region of interest" description="Disordered" evidence="20">
    <location>
        <begin position="565"/>
        <end position="584"/>
    </location>
</feature>
<feature type="region of interest" description="Disordered" evidence="20">
    <location>
        <begin position="335"/>
        <end position="364"/>
    </location>
</feature>
<evidence type="ECO:0000256" key="6">
    <source>
        <dbReference type="ARBA" id="ARBA00022771"/>
    </source>
</evidence>
<dbReference type="SUPFAM" id="SSF90209">
    <property type="entry name" value="Ran binding protein zinc finger-like"/>
    <property type="match status" value="2"/>
</dbReference>
<evidence type="ECO:0000256" key="20">
    <source>
        <dbReference type="SAM" id="MobiDB-lite"/>
    </source>
</evidence>
<dbReference type="SMART" id="SM00547">
    <property type="entry name" value="ZnF_RBZ"/>
    <property type="match status" value="3"/>
</dbReference>
<evidence type="ECO:0000256" key="18">
    <source>
        <dbReference type="ARBA" id="ARBA00079437"/>
    </source>
</evidence>
<dbReference type="GO" id="GO:0003677">
    <property type="term" value="F:DNA binding"/>
    <property type="evidence" value="ECO:0007669"/>
    <property type="project" value="UniProtKB-KW"/>
</dbReference>
<dbReference type="GO" id="GO:0031965">
    <property type="term" value="C:nuclear membrane"/>
    <property type="evidence" value="ECO:0007669"/>
    <property type="project" value="UniProtKB-SubCell"/>
</dbReference>
<keyword evidence="4" id="KW-0813">Transport</keyword>